<evidence type="ECO:0000259" key="1">
    <source>
        <dbReference type="Pfam" id="PF07110"/>
    </source>
</evidence>
<dbReference type="AlphaFoldDB" id="A0A368BLK1"/>
<dbReference type="GO" id="GO:0016491">
    <property type="term" value="F:oxidoreductase activity"/>
    <property type="evidence" value="ECO:0007669"/>
    <property type="project" value="InterPro"/>
</dbReference>
<sequence>MIKALAFIHKKTGLSDIDFRTYYENSHAPLASSLLTFEGYERNFINSKFNQSYKSLGSISIFKYQSMRSLDVIGEQMESSKGDILREDELKFMDVPKNFFILTESEDAINNMYEQKIFYPAKKIHELNTLDNYPGLEKISENLVMAPDEIIGIAEYGVSNEISLSAIEAIAQEQTKVLFASSIS</sequence>
<proteinExistence type="predicted"/>
<dbReference type="Pfam" id="PF07110">
    <property type="entry name" value="EthD"/>
    <property type="match status" value="1"/>
</dbReference>
<gene>
    <name evidence="2" type="ORF">DBW98_02715</name>
</gene>
<name>A0A368BLK1_9GAMM</name>
<dbReference type="Proteomes" id="UP000253032">
    <property type="component" value="Unassembled WGS sequence"/>
</dbReference>
<reference evidence="2 3" key="1">
    <citation type="journal article" date="2018" name="Microbiome">
        <title>Fine metagenomic profile of the Mediterranean stratified and mixed water columns revealed by assembly and recruitment.</title>
        <authorList>
            <person name="Haro-Moreno J.M."/>
            <person name="Lopez-Perez M."/>
            <person name="De La Torre J.R."/>
            <person name="Picazo A."/>
            <person name="Camacho A."/>
            <person name="Rodriguez-Valera F."/>
        </authorList>
    </citation>
    <scope>NUCLEOTIDE SEQUENCE [LARGE SCALE GENOMIC DNA]</scope>
    <source>
        <strain evidence="2">MED-G84</strain>
    </source>
</reference>
<organism evidence="2 3">
    <name type="scientific">SAR86 cluster bacterium</name>
    <dbReference type="NCBI Taxonomy" id="2030880"/>
    <lineage>
        <taxon>Bacteria</taxon>
        <taxon>Pseudomonadati</taxon>
        <taxon>Pseudomonadota</taxon>
        <taxon>Gammaproteobacteria</taxon>
        <taxon>SAR86 cluster</taxon>
    </lineage>
</organism>
<accession>A0A368BLK1</accession>
<dbReference type="SUPFAM" id="SSF54909">
    <property type="entry name" value="Dimeric alpha+beta barrel"/>
    <property type="match status" value="1"/>
</dbReference>
<protein>
    <recommendedName>
        <fullName evidence="1">EthD domain-containing protein</fullName>
    </recommendedName>
</protein>
<evidence type="ECO:0000313" key="3">
    <source>
        <dbReference type="Proteomes" id="UP000253032"/>
    </source>
</evidence>
<feature type="domain" description="EthD" evidence="1">
    <location>
        <begin position="11"/>
        <end position="94"/>
    </location>
</feature>
<dbReference type="InterPro" id="IPR009799">
    <property type="entry name" value="EthD_dom"/>
</dbReference>
<comment type="caution">
    <text evidence="2">The sequence shown here is derived from an EMBL/GenBank/DDBJ whole genome shotgun (WGS) entry which is preliminary data.</text>
</comment>
<dbReference type="InterPro" id="IPR011008">
    <property type="entry name" value="Dimeric_a/b-barrel"/>
</dbReference>
<dbReference type="EMBL" id="QOPC01000012">
    <property type="protein sequence ID" value="RCL38183.1"/>
    <property type="molecule type" value="Genomic_DNA"/>
</dbReference>
<dbReference type="Gene3D" id="3.30.70.100">
    <property type="match status" value="1"/>
</dbReference>
<evidence type="ECO:0000313" key="2">
    <source>
        <dbReference type="EMBL" id="RCL38183.1"/>
    </source>
</evidence>